<feature type="binding site" evidence="13">
    <location>
        <position position="159"/>
    </location>
    <ligand>
        <name>substrate</name>
    </ligand>
</feature>
<dbReference type="Proteomes" id="UP000195137">
    <property type="component" value="Unassembled WGS sequence"/>
</dbReference>
<dbReference type="FunFam" id="3.40.50.1260:FF:000006">
    <property type="entry name" value="Phosphoglycerate kinase"/>
    <property type="match status" value="1"/>
</dbReference>
<comment type="caution">
    <text evidence="13">Lacks conserved residue(s) required for the propagation of feature annotation.</text>
</comment>
<dbReference type="GO" id="GO:0004618">
    <property type="term" value="F:phosphoglycerate kinase activity"/>
    <property type="evidence" value="ECO:0007669"/>
    <property type="project" value="UniProtKB-UniRule"/>
</dbReference>
<dbReference type="UniPathway" id="UPA00109">
    <property type="reaction ID" value="UER00185"/>
</dbReference>
<dbReference type="PIRSF" id="PIRSF000724">
    <property type="entry name" value="Pgk"/>
    <property type="match status" value="1"/>
</dbReference>
<dbReference type="GO" id="GO:0005829">
    <property type="term" value="C:cytosol"/>
    <property type="evidence" value="ECO:0007669"/>
    <property type="project" value="TreeGrafter"/>
</dbReference>
<dbReference type="AlphaFoldDB" id="A0A1Y3GFM7"/>
<keyword evidence="11 13" id="KW-0067">ATP-binding</keyword>
<comment type="subcellular location">
    <subcellularLocation>
        <location evidence="2 13">Cytoplasm</location>
    </subcellularLocation>
</comment>
<keyword evidence="10 13" id="KW-0418">Kinase</keyword>
<dbReference type="GO" id="GO:0006094">
    <property type="term" value="P:gluconeogenesis"/>
    <property type="evidence" value="ECO:0007669"/>
    <property type="project" value="TreeGrafter"/>
</dbReference>
<feature type="binding site" evidence="13 14">
    <location>
        <begin position="62"/>
        <end position="65"/>
    </location>
    <ligand>
        <name>substrate</name>
    </ligand>
</feature>
<comment type="subunit">
    <text evidence="13">Monomer.</text>
</comment>
<evidence type="ECO:0000313" key="18">
    <source>
        <dbReference type="Proteomes" id="UP000195137"/>
    </source>
</evidence>
<comment type="similarity">
    <text evidence="4 13 16">Belongs to the phosphoglycerate kinase family.</text>
</comment>
<comment type="caution">
    <text evidence="17">The sequence shown here is derived from an EMBL/GenBank/DDBJ whole genome shotgun (WGS) entry which is preliminary data.</text>
</comment>
<dbReference type="SUPFAM" id="SSF53748">
    <property type="entry name" value="Phosphoglycerate kinase"/>
    <property type="match status" value="1"/>
</dbReference>
<feature type="binding site" evidence="13">
    <location>
        <begin position="358"/>
        <end position="361"/>
    </location>
    <ligand>
        <name>ATP</name>
        <dbReference type="ChEBI" id="CHEBI:30616"/>
    </ligand>
</feature>
<name>A0A1Y3GFM7_9EURY</name>
<dbReference type="GO" id="GO:0006096">
    <property type="term" value="P:glycolytic process"/>
    <property type="evidence" value="ECO:0007669"/>
    <property type="project" value="UniProtKB-UniRule"/>
</dbReference>
<evidence type="ECO:0000256" key="1">
    <source>
        <dbReference type="ARBA" id="ARBA00000642"/>
    </source>
</evidence>
<evidence type="ECO:0000256" key="6">
    <source>
        <dbReference type="ARBA" id="ARBA00016471"/>
    </source>
</evidence>
<feature type="binding site" evidence="14">
    <location>
        <position position="41"/>
    </location>
    <ligand>
        <name>(2R)-3-phosphoglycerate</name>
        <dbReference type="ChEBI" id="CHEBI:58272"/>
    </ligand>
</feature>
<feature type="binding site" evidence="13">
    <location>
        <position position="41"/>
    </location>
    <ligand>
        <name>substrate</name>
    </ligand>
</feature>
<evidence type="ECO:0000256" key="16">
    <source>
        <dbReference type="RuleBase" id="RU000532"/>
    </source>
</evidence>
<dbReference type="PANTHER" id="PTHR11406">
    <property type="entry name" value="PHOSPHOGLYCERATE KINASE"/>
    <property type="match status" value="1"/>
</dbReference>
<reference evidence="17 18" key="1">
    <citation type="submission" date="2016-12" db="EMBL/GenBank/DDBJ databases">
        <title>Discovery of methanogenic haloarchaea.</title>
        <authorList>
            <person name="Sorokin D.Y."/>
            <person name="Makarova K.S."/>
            <person name="Abbas B."/>
            <person name="Ferrer M."/>
            <person name="Golyshin P.N."/>
        </authorList>
    </citation>
    <scope>NUCLEOTIDE SEQUENCE [LARGE SCALE GENOMIC DNA]</scope>
    <source>
        <strain evidence="17">AMET1</strain>
    </source>
</reference>
<dbReference type="PRINTS" id="PR00477">
    <property type="entry name" value="PHGLYCKINASE"/>
</dbReference>
<evidence type="ECO:0000256" key="9">
    <source>
        <dbReference type="ARBA" id="ARBA00022741"/>
    </source>
</evidence>
<evidence type="ECO:0000256" key="2">
    <source>
        <dbReference type="ARBA" id="ARBA00004496"/>
    </source>
</evidence>
<dbReference type="Gene3D" id="3.40.50.1260">
    <property type="entry name" value="Phosphoglycerate kinase, N-terminal domain"/>
    <property type="match status" value="2"/>
</dbReference>
<dbReference type="OrthoDB" id="6575at2157"/>
<proteinExistence type="inferred from homology"/>
<keyword evidence="8 13" id="KW-0808">Transferase</keyword>
<dbReference type="HAMAP" id="MF_00145">
    <property type="entry name" value="Phosphoglyc_kinase"/>
    <property type="match status" value="1"/>
</dbReference>
<feature type="binding site" evidence="14">
    <location>
        <position position="159"/>
    </location>
    <ligand>
        <name>(2R)-3-phosphoglycerate</name>
        <dbReference type="ChEBI" id="CHEBI:58272"/>
    </ligand>
</feature>
<keyword evidence="7 13" id="KW-0963">Cytoplasm</keyword>
<evidence type="ECO:0000256" key="4">
    <source>
        <dbReference type="ARBA" id="ARBA00008982"/>
    </source>
</evidence>
<organism evidence="17 18">
    <name type="scientific">Methanonatronarchaeum thermophilum</name>
    <dbReference type="NCBI Taxonomy" id="1927129"/>
    <lineage>
        <taxon>Archaea</taxon>
        <taxon>Methanobacteriati</taxon>
        <taxon>Methanobacteriota</taxon>
        <taxon>Methanonatronarchaeia</taxon>
        <taxon>Methanonatronarchaeales</taxon>
        <taxon>Methanonatronarchaeaceae</taxon>
        <taxon>Methanonatronarchaeum</taxon>
    </lineage>
</organism>
<keyword evidence="9 13" id="KW-0547">Nucleotide-binding</keyword>
<comment type="pathway">
    <text evidence="3 13">Carbohydrate degradation; glycolysis; pyruvate from D-glyceraldehyde 3-phosphate: step 2/5.</text>
</comment>
<feature type="binding site" evidence="14">
    <location>
        <position position="119"/>
    </location>
    <ligand>
        <name>(2R)-3-phosphoglycerate</name>
        <dbReference type="ChEBI" id="CHEBI:58272"/>
    </ligand>
</feature>
<gene>
    <name evidence="13" type="primary">pgk</name>
    <name evidence="17" type="ORF">AMET1_1161</name>
</gene>
<dbReference type="PANTHER" id="PTHR11406:SF23">
    <property type="entry name" value="PHOSPHOGLYCERATE KINASE 1, CHLOROPLASTIC-RELATED"/>
    <property type="match status" value="1"/>
</dbReference>
<dbReference type="InterPro" id="IPR036043">
    <property type="entry name" value="Phosphoglycerate_kinase_sf"/>
</dbReference>
<dbReference type="InterPro" id="IPR001576">
    <property type="entry name" value="Phosphoglycerate_kinase"/>
</dbReference>
<dbReference type="RefSeq" id="WP_086637544.1">
    <property type="nucleotide sequence ID" value="NZ_MRZU01000004.1"/>
</dbReference>
<evidence type="ECO:0000256" key="11">
    <source>
        <dbReference type="ARBA" id="ARBA00022840"/>
    </source>
</evidence>
<dbReference type="EMBL" id="MRZU01000004">
    <property type="protein sequence ID" value="OUJ18255.1"/>
    <property type="molecule type" value="Genomic_DNA"/>
</dbReference>
<evidence type="ECO:0000256" key="3">
    <source>
        <dbReference type="ARBA" id="ARBA00004838"/>
    </source>
</evidence>
<keyword evidence="12 13" id="KW-0324">Glycolysis</keyword>
<dbReference type="GO" id="GO:0005524">
    <property type="term" value="F:ATP binding"/>
    <property type="evidence" value="ECO:0007669"/>
    <property type="project" value="UniProtKB-KW"/>
</dbReference>
<evidence type="ECO:0000256" key="13">
    <source>
        <dbReference type="HAMAP-Rule" id="MF_00145"/>
    </source>
</evidence>
<evidence type="ECO:0000256" key="12">
    <source>
        <dbReference type="ARBA" id="ARBA00023152"/>
    </source>
</evidence>
<dbReference type="EC" id="2.7.2.3" evidence="5 13"/>
<dbReference type="FunFam" id="3.40.50.1260:FF:000012">
    <property type="entry name" value="Phosphoglycerate kinase"/>
    <property type="match status" value="1"/>
</dbReference>
<keyword evidence="18" id="KW-1185">Reference proteome</keyword>
<dbReference type="GO" id="GO:0043531">
    <property type="term" value="F:ADP binding"/>
    <property type="evidence" value="ECO:0007669"/>
    <property type="project" value="TreeGrafter"/>
</dbReference>
<evidence type="ECO:0000256" key="8">
    <source>
        <dbReference type="ARBA" id="ARBA00022679"/>
    </source>
</evidence>
<evidence type="ECO:0000256" key="7">
    <source>
        <dbReference type="ARBA" id="ARBA00022490"/>
    </source>
</evidence>
<feature type="binding site" evidence="13 15">
    <location>
        <position position="332"/>
    </location>
    <ligand>
        <name>ATP</name>
        <dbReference type="ChEBI" id="CHEBI:30616"/>
    </ligand>
</feature>
<feature type="binding site" evidence="13">
    <location>
        <position position="119"/>
    </location>
    <ligand>
        <name>substrate</name>
    </ligand>
</feature>
<evidence type="ECO:0000256" key="5">
    <source>
        <dbReference type="ARBA" id="ARBA00013061"/>
    </source>
</evidence>
<dbReference type="Pfam" id="PF00162">
    <property type="entry name" value="PGK"/>
    <property type="match status" value="1"/>
</dbReference>
<accession>A0A1Y3GFM7</accession>
<protein>
    <recommendedName>
        <fullName evidence="6 13">Phosphoglycerate kinase</fullName>
        <ecNumber evidence="5 13">2.7.2.3</ecNumber>
    </recommendedName>
</protein>
<evidence type="ECO:0000256" key="10">
    <source>
        <dbReference type="ARBA" id="ARBA00022777"/>
    </source>
</evidence>
<evidence type="ECO:0000313" key="17">
    <source>
        <dbReference type="EMBL" id="OUJ18255.1"/>
    </source>
</evidence>
<feature type="binding site" evidence="13 14">
    <location>
        <begin position="24"/>
        <end position="26"/>
    </location>
    <ligand>
        <name>substrate</name>
    </ligand>
</feature>
<comment type="catalytic activity">
    <reaction evidence="1 13 16">
        <text>(2R)-3-phosphoglycerate + ATP = (2R)-3-phospho-glyceroyl phosphate + ADP</text>
        <dbReference type="Rhea" id="RHEA:14801"/>
        <dbReference type="ChEBI" id="CHEBI:30616"/>
        <dbReference type="ChEBI" id="CHEBI:57604"/>
        <dbReference type="ChEBI" id="CHEBI:58272"/>
        <dbReference type="ChEBI" id="CHEBI:456216"/>
        <dbReference type="EC" id="2.7.2.3"/>
    </reaction>
</comment>
<evidence type="ECO:0000256" key="14">
    <source>
        <dbReference type="PIRSR" id="PIRSR000724-1"/>
    </source>
</evidence>
<sequence>MPDKEYLNIEDVNTIGKTILVRIDVNSPIDPSSKRILDDNRFRSHKQTFNKLRNSKIAVIAHQSRPGRKDFTTTEQHTKKLSEILQRPVEYVDDIFGTRARQKIQQMEKGDIIFLENVRFYSEEVLQRDPQTQGETILVNKLTPYFDYYIMDAFAAAHRSQPSIVGFPQKIPAISGCLMEKEIQTLEKIKKEFKNTYFVLGGVKIKDSIKVINHLLENKTAEKIYVTGVVANTFIKASGHKIGKPNTDFIKEIADTKQIEKAKKILKKHKNKIEIPKDVAIEENGQRKDIPITKIPQNKMIQDIGIETIADFTEQFKNCQAIVMNGPAGVFEKENFAIGTKELVRTASELNAYTLIGGGHICTAAEDTCPRKAFDHISTGGGALMQFFTNKKLPALQALKTSRKKFMTKQ</sequence>
<dbReference type="InterPro" id="IPR015824">
    <property type="entry name" value="Phosphoglycerate_kinase_N"/>
</dbReference>
<evidence type="ECO:0000256" key="15">
    <source>
        <dbReference type="PIRSR" id="PIRSR000724-2"/>
    </source>
</evidence>